<dbReference type="NCBIfam" id="TIGR02824">
    <property type="entry name" value="quinone_pig3"/>
    <property type="match status" value="1"/>
</dbReference>
<dbReference type="Pfam" id="PF08240">
    <property type="entry name" value="ADH_N"/>
    <property type="match status" value="1"/>
</dbReference>
<evidence type="ECO:0000256" key="2">
    <source>
        <dbReference type="ARBA" id="ARBA00023002"/>
    </source>
</evidence>
<dbReference type="InterPro" id="IPR014189">
    <property type="entry name" value="Quinone_OxRdtase_PIG3"/>
</dbReference>
<dbReference type="InterPro" id="IPR013154">
    <property type="entry name" value="ADH-like_N"/>
</dbReference>
<organism evidence="4 5">
    <name type="scientific">Salinimonas marina</name>
    <dbReference type="NCBI Taxonomy" id="2785918"/>
    <lineage>
        <taxon>Bacteria</taxon>
        <taxon>Pseudomonadati</taxon>
        <taxon>Pseudomonadota</taxon>
        <taxon>Gammaproteobacteria</taxon>
        <taxon>Alteromonadales</taxon>
        <taxon>Alteromonadaceae</taxon>
        <taxon>Alteromonas/Salinimonas group</taxon>
        <taxon>Salinimonas</taxon>
    </lineage>
</organism>
<reference evidence="4 5" key="1">
    <citation type="submission" date="2020-11" db="EMBL/GenBank/DDBJ databases">
        <title>Complete genome sequence for Salinimonas sp. strain G2-b.</title>
        <authorList>
            <person name="Park S.-J."/>
        </authorList>
    </citation>
    <scope>NUCLEOTIDE SEQUENCE [LARGE SCALE GENOMIC DNA]</scope>
    <source>
        <strain evidence="4 5">G2-b</strain>
    </source>
</reference>
<sequence>MRFINFEEGSNPKELFIDEAPAPELSAGKVIIQVHAFGVNRADTLQRQGKYPPPPGESAILGLEAAGEVIAVADDVRQWKQGDKVFGLMPGGGYAQQAVVDADHLMPLPSGVSMEAAAGLAEVFLTAYQALFLLCGVKSGERALIHAGASGVGLAALQLCRLKGIETAVTASTAEKLALCEQMGASVLINYKTQDFAEVLSDKWQKGANAIVDFVGGDYLNRNLQVLAKDGSIVYLAMLAGRYADQLDMALMLTKRARIQGSTLRSRTDEYKSSLINAFTHDFLGEFATGNLQVNLDTVLSVDDVAQAHQRLEQNDTQGKIVVRW</sequence>
<dbReference type="InterPro" id="IPR011032">
    <property type="entry name" value="GroES-like_sf"/>
</dbReference>
<dbReference type="RefSeq" id="WP_195809583.1">
    <property type="nucleotide sequence ID" value="NZ_CP064795.1"/>
</dbReference>
<keyword evidence="1" id="KW-0521">NADP</keyword>
<keyword evidence="2" id="KW-0560">Oxidoreductase</keyword>
<dbReference type="Gene3D" id="3.40.50.720">
    <property type="entry name" value="NAD(P)-binding Rossmann-like Domain"/>
    <property type="match status" value="1"/>
</dbReference>
<dbReference type="SUPFAM" id="SSF50129">
    <property type="entry name" value="GroES-like"/>
    <property type="match status" value="1"/>
</dbReference>
<proteinExistence type="predicted"/>
<dbReference type="PANTHER" id="PTHR48106:SF18">
    <property type="entry name" value="QUINONE OXIDOREDUCTASE PIG3"/>
    <property type="match status" value="1"/>
</dbReference>
<dbReference type="Gene3D" id="3.90.180.10">
    <property type="entry name" value="Medium-chain alcohol dehydrogenases, catalytic domain"/>
    <property type="match status" value="1"/>
</dbReference>
<protein>
    <submittedName>
        <fullName evidence="4">NAD(P)H-quinone oxidoreductase</fullName>
    </submittedName>
</protein>
<dbReference type="Pfam" id="PF00107">
    <property type="entry name" value="ADH_zinc_N"/>
    <property type="match status" value="1"/>
</dbReference>
<dbReference type="CDD" id="cd05276">
    <property type="entry name" value="p53_inducible_oxidoreductase"/>
    <property type="match status" value="1"/>
</dbReference>
<dbReference type="GO" id="GO:0070402">
    <property type="term" value="F:NADPH binding"/>
    <property type="evidence" value="ECO:0007669"/>
    <property type="project" value="TreeGrafter"/>
</dbReference>
<gene>
    <name evidence="4" type="ORF">IT774_09535</name>
</gene>
<evidence type="ECO:0000313" key="4">
    <source>
        <dbReference type="EMBL" id="QPG04489.1"/>
    </source>
</evidence>
<dbReference type="GO" id="GO:0016651">
    <property type="term" value="F:oxidoreductase activity, acting on NAD(P)H"/>
    <property type="evidence" value="ECO:0007669"/>
    <property type="project" value="TreeGrafter"/>
</dbReference>
<dbReference type="Proteomes" id="UP000595095">
    <property type="component" value="Chromosome"/>
</dbReference>
<dbReference type="PANTHER" id="PTHR48106">
    <property type="entry name" value="QUINONE OXIDOREDUCTASE PIG3-RELATED"/>
    <property type="match status" value="1"/>
</dbReference>
<keyword evidence="5" id="KW-1185">Reference proteome</keyword>
<dbReference type="InterPro" id="IPR036291">
    <property type="entry name" value="NAD(P)-bd_dom_sf"/>
</dbReference>
<dbReference type="SMART" id="SM00829">
    <property type="entry name" value="PKS_ER"/>
    <property type="match status" value="1"/>
</dbReference>
<dbReference type="KEGG" id="smaa:IT774_09535"/>
<dbReference type="EMBL" id="CP064795">
    <property type="protein sequence ID" value="QPG04489.1"/>
    <property type="molecule type" value="Genomic_DNA"/>
</dbReference>
<dbReference type="SUPFAM" id="SSF51735">
    <property type="entry name" value="NAD(P)-binding Rossmann-fold domains"/>
    <property type="match status" value="1"/>
</dbReference>
<name>A0A7S9HBV9_9ALTE</name>
<dbReference type="AlphaFoldDB" id="A0A7S9HBV9"/>
<dbReference type="InterPro" id="IPR020843">
    <property type="entry name" value="ER"/>
</dbReference>
<evidence type="ECO:0000313" key="5">
    <source>
        <dbReference type="Proteomes" id="UP000595095"/>
    </source>
</evidence>
<feature type="domain" description="Enoyl reductase (ER)" evidence="3">
    <location>
        <begin position="10"/>
        <end position="323"/>
    </location>
</feature>
<dbReference type="InterPro" id="IPR013149">
    <property type="entry name" value="ADH-like_C"/>
</dbReference>
<evidence type="ECO:0000256" key="1">
    <source>
        <dbReference type="ARBA" id="ARBA00022857"/>
    </source>
</evidence>
<accession>A0A7S9HBV9</accession>
<evidence type="ECO:0000259" key="3">
    <source>
        <dbReference type="SMART" id="SM00829"/>
    </source>
</evidence>